<dbReference type="Gene3D" id="3.40.50.300">
    <property type="entry name" value="P-loop containing nucleotide triphosphate hydrolases"/>
    <property type="match status" value="1"/>
</dbReference>
<evidence type="ECO:0000256" key="3">
    <source>
        <dbReference type="PROSITE-ProRule" id="PRU00023"/>
    </source>
</evidence>
<dbReference type="Proteomes" id="UP000005426">
    <property type="component" value="Unassembled WGS sequence"/>
</dbReference>
<feature type="repeat" description="ANK" evidence="3">
    <location>
        <begin position="1151"/>
        <end position="1179"/>
    </location>
</feature>
<dbReference type="Pfam" id="PF24883">
    <property type="entry name" value="NPHP3_N"/>
    <property type="match status" value="1"/>
</dbReference>
<dbReference type="STRING" id="452589.G9P1Q1"/>
<evidence type="ECO:0000313" key="5">
    <source>
        <dbReference type="EMBL" id="EHK42550.1"/>
    </source>
</evidence>
<dbReference type="Gene3D" id="3.40.50.1820">
    <property type="entry name" value="alpha/beta hydrolase"/>
    <property type="match status" value="1"/>
</dbReference>
<dbReference type="InterPro" id="IPR027417">
    <property type="entry name" value="P-loop_NTPase"/>
</dbReference>
<dbReference type="SUPFAM" id="SSF53474">
    <property type="entry name" value="alpha/beta-Hydrolases"/>
    <property type="match status" value="1"/>
</dbReference>
<evidence type="ECO:0000259" key="4">
    <source>
        <dbReference type="Pfam" id="PF24883"/>
    </source>
</evidence>
<dbReference type="Pfam" id="PF12796">
    <property type="entry name" value="Ank_2"/>
    <property type="match status" value="4"/>
</dbReference>
<keyword evidence="2 3" id="KW-0040">ANK repeat</keyword>
<dbReference type="SUPFAM" id="SSF48403">
    <property type="entry name" value="Ankyrin repeat"/>
    <property type="match status" value="2"/>
</dbReference>
<evidence type="ECO:0000313" key="6">
    <source>
        <dbReference type="Proteomes" id="UP000005426"/>
    </source>
</evidence>
<dbReference type="InterPro" id="IPR036770">
    <property type="entry name" value="Ankyrin_rpt-contain_sf"/>
</dbReference>
<name>G9P1Q1_HYPAI</name>
<comment type="caution">
    <text evidence="5">The sequence shown here is derived from an EMBL/GenBank/DDBJ whole genome shotgun (WGS) entry which is preliminary data.</text>
</comment>
<dbReference type="GeneID" id="25778568"/>
<dbReference type="InterPro" id="IPR002110">
    <property type="entry name" value="Ankyrin_rpt"/>
</dbReference>
<gene>
    <name evidence="5" type="ORF">TRIATDRAFT_246325</name>
</gene>
<reference evidence="5 6" key="1">
    <citation type="journal article" date="2011" name="Genome Biol.">
        <title>Comparative genome sequence analysis underscores mycoparasitism as the ancestral life style of Trichoderma.</title>
        <authorList>
            <person name="Kubicek C.P."/>
            <person name="Herrera-Estrella A."/>
            <person name="Seidl-Seiboth V."/>
            <person name="Martinez D.A."/>
            <person name="Druzhinina I.S."/>
            <person name="Thon M."/>
            <person name="Zeilinger S."/>
            <person name="Casas-Flores S."/>
            <person name="Horwitz B.A."/>
            <person name="Mukherjee P.K."/>
            <person name="Mukherjee M."/>
            <person name="Kredics L."/>
            <person name="Alcaraz L.D."/>
            <person name="Aerts A."/>
            <person name="Antal Z."/>
            <person name="Atanasova L."/>
            <person name="Cervantes-Badillo M.G."/>
            <person name="Challacombe J."/>
            <person name="Chertkov O."/>
            <person name="McCluskey K."/>
            <person name="Coulpier F."/>
            <person name="Deshpande N."/>
            <person name="von Doehren H."/>
            <person name="Ebbole D.J."/>
            <person name="Esquivel-Naranjo E.U."/>
            <person name="Fekete E."/>
            <person name="Flipphi M."/>
            <person name="Glaser F."/>
            <person name="Gomez-Rodriguez E.Y."/>
            <person name="Gruber S."/>
            <person name="Han C."/>
            <person name="Henrissat B."/>
            <person name="Hermosa R."/>
            <person name="Hernandez-Onate M."/>
            <person name="Karaffa L."/>
            <person name="Kosti I."/>
            <person name="Le Crom S."/>
            <person name="Lindquist E."/>
            <person name="Lucas S."/>
            <person name="Luebeck M."/>
            <person name="Luebeck P.S."/>
            <person name="Margeot A."/>
            <person name="Metz B."/>
            <person name="Misra M."/>
            <person name="Nevalainen H."/>
            <person name="Omann M."/>
            <person name="Packer N."/>
            <person name="Perrone G."/>
            <person name="Uresti-Rivera E.E."/>
            <person name="Salamov A."/>
            <person name="Schmoll M."/>
            <person name="Seiboth B."/>
            <person name="Shapiro H."/>
            <person name="Sukno S."/>
            <person name="Tamayo-Ramos J.A."/>
            <person name="Tisch D."/>
            <person name="Wiest A."/>
            <person name="Wilkinson H.H."/>
            <person name="Zhang M."/>
            <person name="Coutinho P.M."/>
            <person name="Kenerley C.M."/>
            <person name="Monte E."/>
            <person name="Baker S.E."/>
            <person name="Grigoriev I.V."/>
        </authorList>
    </citation>
    <scope>NUCLEOTIDE SEQUENCE [LARGE SCALE GENOMIC DNA]</scope>
    <source>
        <strain evidence="6">ATCC 20476 / IMI 206040</strain>
    </source>
</reference>
<feature type="repeat" description="ANK" evidence="3">
    <location>
        <begin position="1182"/>
        <end position="1214"/>
    </location>
</feature>
<accession>G9P1Q1</accession>
<dbReference type="PROSITE" id="PS50088">
    <property type="entry name" value="ANK_REPEAT"/>
    <property type="match status" value="6"/>
</dbReference>
<sequence length="1371" mass="150891">MKDETGIQSQFPRARLLLYKYESAYVGGFKVKQDIENLANTLLVALSAKRETCKARPIVFIGHSMGGLVIAKAIILASIDIGTSRDIFNTTTGCIFFGTPFRGASIFSSITAYAAAAEKQDKGAIESTLLDLLQADNRELRQLRIEFTRLATTNNQTISCHCFWEQRESDITKLLKMINGLSDVQLQDFHLPEGKTTMFVKPESATLESCKTTGLQCDHRGLVKIDNLKEDGLWAQVKKPLREIVDGAQSAVKSRLNAVRNIDLPMLSAIMNVLEGGQIRRKEEVLLQSFVPSSWISSEDEYKSWLGGETLADEKSVDCLFIRGREGRGKTSATLAVLDGIRKVQYAKNNAGEDDMLAYFFCDTESDYSTAEDVLKSLIRQLLSQRETLAPHAAKFTKRQKTDDEATKQIEAKASVENLWQSLQGMLSDPLIGNKVYFVLNNLHTLPAESESTKKLMSYINTELGAGQSQRHVKTRWFLTSQSVEDFPNVSNDNQLVRVIDLGDPKHKSKVQSELERHAKKKVTALGEKKRYNKALSYFASSLIGRRAQNTQWIDILCIQLEELSTDSDLTVRDILESTPQDLKTLLSQAWKQIFQLNRDNAGKMKEILRTMVLTYEDPSEMELGVLAGFSSTDEQRAELHNIIGQCRPLLCTQPTDGANPTVSFINAVVKTHLFENAKALLGLSREGIKWQQGVLAHRCFSHIKEVFGYPQVELEVGSTATVMTKDDMEALRFNQEGQHALDRIEKSIAAAYAVKHWLHHASKATLDIADELSLEDFWKPGSLVRWRWLVGYCHLTTVLAGFRCKTFNALHVAASVGFSQLVAALIRNGYKQEITQRDELWNTPLHLAAWYGRVNTVHELLSSNAPVDDCIDVDHQTPLFMAAARGHISVMQKLLHQGANPNAMTTRDGPVLNAAIASGNISAVKLLVGYDKQKVSLTRVDESPDRIPRQLTVAAMIADDEMFEYLMNSFQGNIPEPDYLEAVFVSASLGKVVRFKLLLDHPIRRPVLHNNCQLILDGIGQISNYWDIFKILMNKCQGWGLNVDKVFFAAAACNQDQDEVVRMAWNYAGGAISRGALDGGLYHAADGEKESTVKLLLEYGADPNAVLYDPSGKMYEYGNALTASAFDGTETISRLLLAANANPNHTQGWALQIAAGQGHAHIVQLLLQCGANVNAISPFFPQGSAIQAACESGNLEIVQLLLRHGANPNYGSGIASPPIIAAAKRGQAEILDALVNAGALLNVFGGPDKSTPLINAAAYLPTTSLQTLLNRGANINLPDQDGNTALIISAARGDIVAVKFLLANGADLLHFNNNYVNALIAAYSNQQSECLTELIVACSSVLLCFKVLITANKVDLSALALLAAQGGKPR</sequence>
<dbReference type="eggNOG" id="KOG2029">
    <property type="taxonomic scope" value="Eukaryota"/>
</dbReference>
<dbReference type="eggNOG" id="KOG4177">
    <property type="taxonomic scope" value="Eukaryota"/>
</dbReference>
<organism evidence="5 6">
    <name type="scientific">Hypocrea atroviridis (strain ATCC 20476 / IMI 206040)</name>
    <name type="common">Trichoderma atroviride</name>
    <dbReference type="NCBI Taxonomy" id="452589"/>
    <lineage>
        <taxon>Eukaryota</taxon>
        <taxon>Fungi</taxon>
        <taxon>Dikarya</taxon>
        <taxon>Ascomycota</taxon>
        <taxon>Pezizomycotina</taxon>
        <taxon>Sordariomycetes</taxon>
        <taxon>Hypocreomycetidae</taxon>
        <taxon>Hypocreales</taxon>
        <taxon>Hypocreaceae</taxon>
        <taxon>Trichoderma</taxon>
    </lineage>
</organism>
<feature type="repeat" description="ANK" evidence="3">
    <location>
        <begin position="1249"/>
        <end position="1281"/>
    </location>
</feature>
<feature type="repeat" description="ANK" evidence="3">
    <location>
        <begin position="841"/>
        <end position="869"/>
    </location>
</feature>
<dbReference type="PANTHER" id="PTHR24198">
    <property type="entry name" value="ANKYRIN REPEAT AND PROTEIN KINASE DOMAIN-CONTAINING PROTEIN"/>
    <property type="match status" value="1"/>
</dbReference>
<dbReference type="PANTHER" id="PTHR24198:SF165">
    <property type="entry name" value="ANKYRIN REPEAT-CONTAINING PROTEIN-RELATED"/>
    <property type="match status" value="1"/>
</dbReference>
<dbReference type="InterPro" id="IPR029058">
    <property type="entry name" value="AB_hydrolase_fold"/>
</dbReference>
<proteinExistence type="predicted"/>
<dbReference type="InterPro" id="IPR056884">
    <property type="entry name" value="NPHP3-like_N"/>
</dbReference>
<dbReference type="OMA" id="NTQWIDI"/>
<evidence type="ECO:0000256" key="1">
    <source>
        <dbReference type="ARBA" id="ARBA00022737"/>
    </source>
</evidence>
<dbReference type="EMBL" id="ABDG02000026">
    <property type="protein sequence ID" value="EHK42550.1"/>
    <property type="molecule type" value="Genomic_DNA"/>
</dbReference>
<dbReference type="HOGENOM" id="CLU_002124_0_0_1"/>
<feature type="repeat" description="ANK" evidence="3">
    <location>
        <begin position="1282"/>
        <end position="1314"/>
    </location>
</feature>
<dbReference type="SMART" id="SM00248">
    <property type="entry name" value="ANK"/>
    <property type="match status" value="12"/>
</dbReference>
<evidence type="ECO:0000256" key="2">
    <source>
        <dbReference type="ARBA" id="ARBA00023043"/>
    </source>
</evidence>
<dbReference type="Gene3D" id="1.25.40.20">
    <property type="entry name" value="Ankyrin repeat-containing domain"/>
    <property type="match status" value="4"/>
</dbReference>
<keyword evidence="1" id="KW-0677">Repeat</keyword>
<dbReference type="OrthoDB" id="427518at2759"/>
<dbReference type="PROSITE" id="PS50297">
    <property type="entry name" value="ANK_REP_REGION"/>
    <property type="match status" value="5"/>
</dbReference>
<feature type="repeat" description="ANK" evidence="3">
    <location>
        <begin position="875"/>
        <end position="907"/>
    </location>
</feature>
<protein>
    <recommendedName>
        <fullName evidence="4">Nephrocystin 3-like N-terminal domain-containing protein</fullName>
    </recommendedName>
</protein>
<keyword evidence="6" id="KW-1185">Reference proteome</keyword>
<feature type="domain" description="Nephrocystin 3-like N-terminal" evidence="4">
    <location>
        <begin position="294"/>
        <end position="481"/>
    </location>
</feature>
<dbReference type="PRINTS" id="PR01415">
    <property type="entry name" value="ANKYRIN"/>
</dbReference>
<dbReference type="KEGG" id="tatv:25778568"/>